<dbReference type="InterPro" id="IPR007166">
    <property type="entry name" value="Class3_signal_pept_motif"/>
</dbReference>
<evidence type="ECO:0000313" key="2">
    <source>
        <dbReference type="EMBL" id="QDT59230.1"/>
    </source>
</evidence>
<dbReference type="RefSeq" id="WP_419188256.1">
    <property type="nucleotide sequence ID" value="NZ_CP036272.1"/>
</dbReference>
<organism evidence="2 3">
    <name type="scientific">Stieleria bergensis</name>
    <dbReference type="NCBI Taxonomy" id="2528025"/>
    <lineage>
        <taxon>Bacteria</taxon>
        <taxon>Pseudomonadati</taxon>
        <taxon>Planctomycetota</taxon>
        <taxon>Planctomycetia</taxon>
        <taxon>Pirellulales</taxon>
        <taxon>Pirellulaceae</taxon>
        <taxon>Stieleria</taxon>
    </lineage>
</organism>
<gene>
    <name evidence="2" type="ORF">SV7mr_17370</name>
</gene>
<sequence>MKMQFAAQKNRRGQGLVEYIIIVAAVAMISLVAVSIFGHKVADQYAIGAGMLPGAHGDDNNAIETGFYAGIQDNGAGANVGNGAVSWASITGNADADGDLENNVVAAGDIGAATGETFVAE</sequence>
<keyword evidence="1" id="KW-1133">Transmembrane helix</keyword>
<evidence type="ECO:0000313" key="3">
    <source>
        <dbReference type="Proteomes" id="UP000315003"/>
    </source>
</evidence>
<protein>
    <recommendedName>
        <fullName evidence="4">Class III signal peptide</fullName>
    </recommendedName>
</protein>
<dbReference type="Pfam" id="PF04021">
    <property type="entry name" value="Class_IIIsignal"/>
    <property type="match status" value="1"/>
</dbReference>
<feature type="transmembrane region" description="Helical" evidence="1">
    <location>
        <begin position="16"/>
        <end position="37"/>
    </location>
</feature>
<keyword evidence="1" id="KW-0812">Transmembrane</keyword>
<evidence type="ECO:0000256" key="1">
    <source>
        <dbReference type="SAM" id="Phobius"/>
    </source>
</evidence>
<dbReference type="AlphaFoldDB" id="A0A517SSY8"/>
<evidence type="ECO:0008006" key="4">
    <source>
        <dbReference type="Google" id="ProtNLM"/>
    </source>
</evidence>
<accession>A0A517SSY8</accession>
<keyword evidence="3" id="KW-1185">Reference proteome</keyword>
<dbReference type="EMBL" id="CP036272">
    <property type="protein sequence ID" value="QDT59230.1"/>
    <property type="molecule type" value="Genomic_DNA"/>
</dbReference>
<proteinExistence type="predicted"/>
<name>A0A517SSY8_9BACT</name>
<dbReference type="Proteomes" id="UP000315003">
    <property type="component" value="Chromosome"/>
</dbReference>
<reference evidence="2 3" key="1">
    <citation type="submission" date="2019-02" db="EMBL/GenBank/DDBJ databases">
        <title>Deep-cultivation of Planctomycetes and their phenomic and genomic characterization uncovers novel biology.</title>
        <authorList>
            <person name="Wiegand S."/>
            <person name="Jogler M."/>
            <person name="Boedeker C."/>
            <person name="Pinto D."/>
            <person name="Vollmers J."/>
            <person name="Rivas-Marin E."/>
            <person name="Kohn T."/>
            <person name="Peeters S.H."/>
            <person name="Heuer A."/>
            <person name="Rast P."/>
            <person name="Oberbeckmann S."/>
            <person name="Bunk B."/>
            <person name="Jeske O."/>
            <person name="Meyerdierks A."/>
            <person name="Storesund J.E."/>
            <person name="Kallscheuer N."/>
            <person name="Luecker S."/>
            <person name="Lage O.M."/>
            <person name="Pohl T."/>
            <person name="Merkel B.J."/>
            <person name="Hornburger P."/>
            <person name="Mueller R.-W."/>
            <person name="Bruemmer F."/>
            <person name="Labrenz M."/>
            <person name="Spormann A.M."/>
            <person name="Op den Camp H."/>
            <person name="Overmann J."/>
            <person name="Amann R."/>
            <person name="Jetten M.S.M."/>
            <person name="Mascher T."/>
            <person name="Medema M.H."/>
            <person name="Devos D.P."/>
            <person name="Kaster A.-K."/>
            <person name="Ovreas L."/>
            <person name="Rohde M."/>
            <person name="Galperin M.Y."/>
            <person name="Jogler C."/>
        </authorList>
    </citation>
    <scope>NUCLEOTIDE SEQUENCE [LARGE SCALE GENOMIC DNA]</scope>
    <source>
        <strain evidence="2 3">SV_7m_r</strain>
    </source>
</reference>
<keyword evidence="1" id="KW-0472">Membrane</keyword>